<name>A0ABR5K4P3_9BACI</name>
<organism evidence="2 3">
    <name type="scientific">Lysinibacillus contaminans</name>
    <dbReference type="NCBI Taxonomy" id="1293441"/>
    <lineage>
        <taxon>Bacteria</taxon>
        <taxon>Bacillati</taxon>
        <taxon>Bacillota</taxon>
        <taxon>Bacilli</taxon>
        <taxon>Bacillales</taxon>
        <taxon>Bacillaceae</taxon>
        <taxon>Lysinibacillus</taxon>
    </lineage>
</organism>
<feature type="region of interest" description="Disordered" evidence="1">
    <location>
        <begin position="1"/>
        <end position="22"/>
    </location>
</feature>
<reference evidence="3" key="1">
    <citation type="submission" date="2015-07" db="EMBL/GenBank/DDBJ databases">
        <title>Fjat-14205 dsm 2895.</title>
        <authorList>
            <person name="Liu B."/>
            <person name="Wang J."/>
            <person name="Zhu Y."/>
            <person name="Liu G."/>
            <person name="Chen Q."/>
            <person name="Chen Z."/>
            <person name="Lan J."/>
            <person name="Che J."/>
            <person name="Ge C."/>
            <person name="Shi H."/>
            <person name="Pan Z."/>
            <person name="Liu X."/>
        </authorList>
    </citation>
    <scope>NUCLEOTIDE SEQUENCE [LARGE SCALE GENOMIC DNA]</scope>
    <source>
        <strain evidence="3">DSM 25560</strain>
    </source>
</reference>
<keyword evidence="3" id="KW-1185">Reference proteome</keyword>
<comment type="caution">
    <text evidence="2">The sequence shown here is derived from an EMBL/GenBank/DDBJ whole genome shotgun (WGS) entry which is preliminary data.</text>
</comment>
<dbReference type="Proteomes" id="UP000050668">
    <property type="component" value="Unassembled WGS sequence"/>
</dbReference>
<accession>A0ABR5K4P3</accession>
<gene>
    <name evidence="2" type="ORF">AEA09_09315</name>
</gene>
<proteinExistence type="predicted"/>
<dbReference type="EMBL" id="LGRV01000003">
    <property type="protein sequence ID" value="KOS69814.1"/>
    <property type="molecule type" value="Genomic_DNA"/>
</dbReference>
<dbReference type="RefSeq" id="WP_053584671.1">
    <property type="nucleotide sequence ID" value="NZ_LGRV01000003.1"/>
</dbReference>
<evidence type="ECO:0008006" key="4">
    <source>
        <dbReference type="Google" id="ProtNLM"/>
    </source>
</evidence>
<protein>
    <recommendedName>
        <fullName evidence="4">YppG-like protein</fullName>
    </recommendedName>
</protein>
<sequence>MPFYPQNRRNRPFPPTYNQGFGPPYQGMQEQPFYYPNQQPQTSRFGRLPDNLNTIMGHAGRISYGVNMIRQMGSLISFFR</sequence>
<evidence type="ECO:0000313" key="2">
    <source>
        <dbReference type="EMBL" id="KOS69814.1"/>
    </source>
</evidence>
<evidence type="ECO:0000313" key="3">
    <source>
        <dbReference type="Proteomes" id="UP000050668"/>
    </source>
</evidence>
<evidence type="ECO:0000256" key="1">
    <source>
        <dbReference type="SAM" id="MobiDB-lite"/>
    </source>
</evidence>